<dbReference type="GO" id="GO:0032259">
    <property type="term" value="P:methylation"/>
    <property type="evidence" value="ECO:0007669"/>
    <property type="project" value="UniProtKB-KW"/>
</dbReference>
<dbReference type="PROSITE" id="PS51682">
    <property type="entry name" value="SAM_OMT_I"/>
    <property type="match status" value="1"/>
</dbReference>
<evidence type="ECO:0000256" key="2">
    <source>
        <dbReference type="ARBA" id="ARBA00022679"/>
    </source>
</evidence>
<proteinExistence type="predicted"/>
<accession>A0A1I7IMM3</accession>
<organism evidence="4 5">
    <name type="scientific">Pustulibacterium marinum</name>
    <dbReference type="NCBI Taxonomy" id="1224947"/>
    <lineage>
        <taxon>Bacteria</taxon>
        <taxon>Pseudomonadati</taxon>
        <taxon>Bacteroidota</taxon>
        <taxon>Flavobacteriia</taxon>
        <taxon>Flavobacteriales</taxon>
        <taxon>Flavobacteriaceae</taxon>
        <taxon>Pustulibacterium</taxon>
    </lineage>
</organism>
<keyword evidence="1 4" id="KW-0489">Methyltransferase</keyword>
<protein>
    <submittedName>
        <fullName evidence="4">Methyltransferase domain-containing protein</fullName>
    </submittedName>
</protein>
<dbReference type="InterPro" id="IPR029063">
    <property type="entry name" value="SAM-dependent_MTases_sf"/>
</dbReference>
<dbReference type="GO" id="GO:0008171">
    <property type="term" value="F:O-methyltransferase activity"/>
    <property type="evidence" value="ECO:0007669"/>
    <property type="project" value="InterPro"/>
</dbReference>
<dbReference type="OrthoDB" id="9799672at2"/>
<dbReference type="Gene3D" id="3.40.50.150">
    <property type="entry name" value="Vaccinia Virus protein VP39"/>
    <property type="match status" value="1"/>
</dbReference>
<evidence type="ECO:0000256" key="1">
    <source>
        <dbReference type="ARBA" id="ARBA00022603"/>
    </source>
</evidence>
<evidence type="ECO:0000313" key="4">
    <source>
        <dbReference type="EMBL" id="SFU74191.1"/>
    </source>
</evidence>
<keyword evidence="5" id="KW-1185">Reference proteome</keyword>
<evidence type="ECO:0000256" key="3">
    <source>
        <dbReference type="ARBA" id="ARBA00022691"/>
    </source>
</evidence>
<dbReference type="PANTHER" id="PTHR43167:SF1">
    <property type="entry name" value="PUTATIVE (AFU_ORTHOLOGUE AFUA_6G01830)-RELATED"/>
    <property type="match status" value="1"/>
</dbReference>
<dbReference type="AlphaFoldDB" id="A0A1I7IMM3"/>
<name>A0A1I7IMM3_9FLAO</name>
<sequence length="204" mass="22348">MDTLHSAKVSHLLQDLHRKSIEDFQNRKLLEKQTGMEQSKKTAYMSVTKEEGAYLNAVAKEINAKHIVEFGCSFGISTIYLAAAAKDNGGAVISSEFEPHKVIQAKANLYSAGLDAYTTILEGNALGTLLSVTAGIDLLFLDGAKDLYLPIFKRLSPKLSEKAVVIADNADKAACQDYVKYMLSQSSFTSNFLFEGRMLISILN</sequence>
<dbReference type="STRING" id="1224947.SAMN05216480_11816"/>
<dbReference type="InterPro" id="IPR002935">
    <property type="entry name" value="SAM_O-MeTrfase"/>
</dbReference>
<reference evidence="4 5" key="1">
    <citation type="submission" date="2016-10" db="EMBL/GenBank/DDBJ databases">
        <authorList>
            <person name="de Groot N.N."/>
        </authorList>
    </citation>
    <scope>NUCLEOTIDE SEQUENCE [LARGE SCALE GENOMIC DNA]</scope>
    <source>
        <strain evidence="4 5">CGMCC 1.12333</strain>
    </source>
</reference>
<gene>
    <name evidence="4" type="ORF">SAMN05216480_11816</name>
</gene>
<evidence type="ECO:0000313" key="5">
    <source>
        <dbReference type="Proteomes" id="UP000199138"/>
    </source>
</evidence>
<dbReference type="PANTHER" id="PTHR43167">
    <property type="entry name" value="PUTATIVE (AFU_ORTHOLOGUE AFUA_6G01830)-RELATED"/>
    <property type="match status" value="1"/>
</dbReference>
<dbReference type="Proteomes" id="UP000199138">
    <property type="component" value="Unassembled WGS sequence"/>
</dbReference>
<dbReference type="SUPFAM" id="SSF53335">
    <property type="entry name" value="S-adenosyl-L-methionine-dependent methyltransferases"/>
    <property type="match status" value="1"/>
</dbReference>
<dbReference type="EMBL" id="FPBK01000018">
    <property type="protein sequence ID" value="SFU74191.1"/>
    <property type="molecule type" value="Genomic_DNA"/>
</dbReference>
<dbReference type="RefSeq" id="WP_093026336.1">
    <property type="nucleotide sequence ID" value="NZ_FPBK01000018.1"/>
</dbReference>
<keyword evidence="2 4" id="KW-0808">Transferase</keyword>
<dbReference type="Pfam" id="PF13578">
    <property type="entry name" value="Methyltransf_24"/>
    <property type="match status" value="1"/>
</dbReference>
<keyword evidence="3" id="KW-0949">S-adenosyl-L-methionine</keyword>